<name>A0A8I1WKS7_BACIU</name>
<gene>
    <name evidence="2" type="ORF">J5227_21240</name>
</gene>
<evidence type="ECO:0000313" key="2">
    <source>
        <dbReference type="EMBL" id="MBO3796765.1"/>
    </source>
</evidence>
<dbReference type="Proteomes" id="UP000665181">
    <property type="component" value="Unassembled WGS sequence"/>
</dbReference>
<sequence>MNRTALTPQEAADFLGVHKETIYIMVRNGQIPHFKVRKKIFFRVDSLNEWIKKQEQNSMKELA</sequence>
<dbReference type="InterPro" id="IPR009061">
    <property type="entry name" value="DNA-bd_dom_put_sf"/>
</dbReference>
<reference evidence="2" key="1">
    <citation type="submission" date="2021-03" db="EMBL/GenBank/DDBJ databases">
        <title>Isolation of Bacillus subtilis from fermented food sample.</title>
        <authorList>
            <person name="Lakshmanan V."/>
            <person name="Athira K."/>
            <person name="Rajagopal K."/>
        </authorList>
    </citation>
    <scope>NUCLEOTIDE SEQUENCE</scope>
    <source>
        <strain evidence="2">S1</strain>
    </source>
</reference>
<dbReference type="Pfam" id="PF12728">
    <property type="entry name" value="HTH_17"/>
    <property type="match status" value="1"/>
</dbReference>
<dbReference type="InterPro" id="IPR036388">
    <property type="entry name" value="WH-like_DNA-bd_sf"/>
</dbReference>
<protein>
    <submittedName>
        <fullName evidence="2">Helix-turn-helix domain-containing protein</fullName>
    </submittedName>
</protein>
<dbReference type="Gene3D" id="1.10.10.10">
    <property type="entry name" value="Winged helix-like DNA-binding domain superfamily/Winged helix DNA-binding domain"/>
    <property type="match status" value="1"/>
</dbReference>
<dbReference type="SUPFAM" id="SSF46955">
    <property type="entry name" value="Putative DNA-binding domain"/>
    <property type="match status" value="1"/>
</dbReference>
<dbReference type="RefSeq" id="WP_186453348.1">
    <property type="nucleotide sequence ID" value="NZ_JAGFPW010000032.1"/>
</dbReference>
<feature type="domain" description="Helix-turn-helix" evidence="1">
    <location>
        <begin position="6"/>
        <end position="54"/>
    </location>
</feature>
<dbReference type="InterPro" id="IPR041657">
    <property type="entry name" value="HTH_17"/>
</dbReference>
<evidence type="ECO:0000259" key="1">
    <source>
        <dbReference type="Pfam" id="PF12728"/>
    </source>
</evidence>
<dbReference type="EMBL" id="JAGFPW010000032">
    <property type="protein sequence ID" value="MBO3796765.1"/>
    <property type="molecule type" value="Genomic_DNA"/>
</dbReference>
<organism evidence="2 3">
    <name type="scientific">Bacillus subtilis</name>
    <dbReference type="NCBI Taxonomy" id="1423"/>
    <lineage>
        <taxon>Bacteria</taxon>
        <taxon>Bacillati</taxon>
        <taxon>Bacillota</taxon>
        <taxon>Bacilli</taxon>
        <taxon>Bacillales</taxon>
        <taxon>Bacillaceae</taxon>
        <taxon>Bacillus</taxon>
    </lineage>
</organism>
<comment type="caution">
    <text evidence="2">The sequence shown here is derived from an EMBL/GenBank/DDBJ whole genome shotgun (WGS) entry which is preliminary data.</text>
</comment>
<dbReference type="AlphaFoldDB" id="A0A8I1WKS7"/>
<evidence type="ECO:0000313" key="3">
    <source>
        <dbReference type="Proteomes" id="UP000665181"/>
    </source>
</evidence>
<proteinExistence type="predicted"/>
<dbReference type="NCBIfam" id="TIGR01764">
    <property type="entry name" value="excise"/>
    <property type="match status" value="1"/>
</dbReference>
<accession>A0A8I1WKS7</accession>
<dbReference type="InterPro" id="IPR010093">
    <property type="entry name" value="SinI_DNA-bd"/>
</dbReference>
<dbReference type="GO" id="GO:0003677">
    <property type="term" value="F:DNA binding"/>
    <property type="evidence" value="ECO:0007669"/>
    <property type="project" value="InterPro"/>
</dbReference>